<gene>
    <name evidence="1" type="ORF">AGR4C_Cc80089</name>
</gene>
<dbReference type="AlphaFoldDB" id="A0A1S7QHE6"/>
<reference evidence="1 2" key="1">
    <citation type="submission" date="2016-01" db="EMBL/GenBank/DDBJ databases">
        <authorList>
            <person name="Oliw E.H."/>
        </authorList>
    </citation>
    <scope>NUCLEOTIDE SEQUENCE [LARGE SCALE GENOMIC DNA]</scope>
    <source>
        <strain evidence="1 2">Kerr 14</strain>
    </source>
</reference>
<dbReference type="EMBL" id="FBWC01000017">
    <property type="protein sequence ID" value="CUX36897.1"/>
    <property type="molecule type" value="Genomic_DNA"/>
</dbReference>
<name>A0A1S7QHE6_AGRTU</name>
<proteinExistence type="predicted"/>
<accession>A0A1S7QHE6</accession>
<protein>
    <submittedName>
        <fullName evidence="1">Uncharacterized protein</fullName>
    </submittedName>
</protein>
<sequence>MPAGIVELPFRPDGPIPQREPEIRWPVSAANTNEFLPVRSYICAWRAIFAPVARHSKKLVAVRERRPAGPARFETLAKPGPGGLQTLLSR</sequence>
<evidence type="ECO:0000313" key="1">
    <source>
        <dbReference type="EMBL" id="CUX36897.1"/>
    </source>
</evidence>
<evidence type="ECO:0000313" key="2">
    <source>
        <dbReference type="Proteomes" id="UP000191897"/>
    </source>
</evidence>
<organism evidence="1 2">
    <name type="scientific">Agrobacterium tumefaciens str. Kerr 14</name>
    <dbReference type="NCBI Taxonomy" id="1183424"/>
    <lineage>
        <taxon>Bacteria</taxon>
        <taxon>Pseudomonadati</taxon>
        <taxon>Pseudomonadota</taxon>
        <taxon>Alphaproteobacteria</taxon>
        <taxon>Hyphomicrobiales</taxon>
        <taxon>Rhizobiaceae</taxon>
        <taxon>Rhizobium/Agrobacterium group</taxon>
        <taxon>Agrobacterium</taxon>
        <taxon>Agrobacterium tumefaciens complex</taxon>
    </lineage>
</organism>
<dbReference type="Proteomes" id="UP000191897">
    <property type="component" value="Unassembled WGS sequence"/>
</dbReference>